<feature type="compositionally biased region" description="Gly residues" evidence="12">
    <location>
        <begin position="580"/>
        <end position="589"/>
    </location>
</feature>
<feature type="region of interest" description="Disordered" evidence="12">
    <location>
        <begin position="856"/>
        <end position="884"/>
    </location>
</feature>
<feature type="compositionally biased region" description="Polar residues" evidence="12">
    <location>
        <begin position="55"/>
        <end position="72"/>
    </location>
</feature>
<organism evidence="14 15">
    <name type="scientific">Megalops atlanticus</name>
    <name type="common">Tarpon</name>
    <name type="synonym">Clupea gigantea</name>
    <dbReference type="NCBI Taxonomy" id="7932"/>
    <lineage>
        <taxon>Eukaryota</taxon>
        <taxon>Metazoa</taxon>
        <taxon>Chordata</taxon>
        <taxon>Craniata</taxon>
        <taxon>Vertebrata</taxon>
        <taxon>Euteleostomi</taxon>
        <taxon>Actinopterygii</taxon>
        <taxon>Neopterygii</taxon>
        <taxon>Teleostei</taxon>
        <taxon>Elopiformes</taxon>
        <taxon>Megalopidae</taxon>
        <taxon>Megalops</taxon>
    </lineage>
</organism>
<dbReference type="InterPro" id="IPR058606">
    <property type="entry name" value="HTH_Cic_C"/>
</dbReference>
<dbReference type="PANTHER" id="PTHR13059:SF15">
    <property type="entry name" value="PROTEIN CAPICUA HOMOLOG ISOFORM X1"/>
    <property type="match status" value="1"/>
</dbReference>
<dbReference type="InterPro" id="IPR009071">
    <property type="entry name" value="HMG_box_dom"/>
</dbReference>
<dbReference type="GO" id="GO:0000977">
    <property type="term" value="F:RNA polymerase II transcription regulatory region sequence-specific DNA binding"/>
    <property type="evidence" value="ECO:0007669"/>
    <property type="project" value="TreeGrafter"/>
</dbReference>
<evidence type="ECO:0000256" key="8">
    <source>
        <dbReference type="ARBA" id="ARBA00064662"/>
    </source>
</evidence>
<evidence type="ECO:0000256" key="12">
    <source>
        <dbReference type="SAM" id="MobiDB-lite"/>
    </source>
</evidence>
<dbReference type="PANTHER" id="PTHR13059">
    <property type="entry name" value="HMG-BOX TRANSCRIPTION FACTOR BBX"/>
    <property type="match status" value="1"/>
</dbReference>
<feature type="region of interest" description="Disordered" evidence="12">
    <location>
        <begin position="328"/>
        <end position="506"/>
    </location>
</feature>
<proteinExistence type="predicted"/>
<feature type="DNA-binding region" description="HMG box" evidence="11">
    <location>
        <begin position="160"/>
        <end position="228"/>
    </location>
</feature>
<evidence type="ECO:0000259" key="13">
    <source>
        <dbReference type="PROSITE" id="PS50118"/>
    </source>
</evidence>
<feature type="compositionally biased region" description="Basic and acidic residues" evidence="12">
    <location>
        <begin position="89"/>
        <end position="108"/>
    </location>
</feature>
<dbReference type="FunFam" id="1.10.30.10:FF:000010">
    <property type="entry name" value="Capicua transcriptional repressor b"/>
    <property type="match status" value="1"/>
</dbReference>
<feature type="region of interest" description="Disordered" evidence="12">
    <location>
        <begin position="1449"/>
        <end position="1501"/>
    </location>
</feature>
<feature type="compositionally biased region" description="Polar residues" evidence="12">
    <location>
        <begin position="1052"/>
        <end position="1062"/>
    </location>
</feature>
<feature type="region of interest" description="Disordered" evidence="12">
    <location>
        <begin position="232"/>
        <end position="263"/>
    </location>
</feature>
<feature type="region of interest" description="Disordered" evidence="12">
    <location>
        <begin position="691"/>
        <end position="733"/>
    </location>
</feature>
<evidence type="ECO:0000256" key="7">
    <source>
        <dbReference type="ARBA" id="ARBA00053962"/>
    </source>
</evidence>
<comment type="subunit">
    <text evidence="8">Found in a complex with ATXN1 and ATXN1L.</text>
</comment>
<feature type="region of interest" description="Disordered" evidence="12">
    <location>
        <begin position="41"/>
        <end position="160"/>
    </location>
</feature>
<protein>
    <recommendedName>
        <fullName evidence="10">Protein capicua homolog</fullName>
    </recommendedName>
</protein>
<dbReference type="GO" id="GO:0000981">
    <property type="term" value="F:DNA-binding transcription factor activity, RNA polymerase II-specific"/>
    <property type="evidence" value="ECO:0007669"/>
    <property type="project" value="TreeGrafter"/>
</dbReference>
<evidence type="ECO:0000256" key="1">
    <source>
        <dbReference type="ARBA" id="ARBA00022491"/>
    </source>
</evidence>
<keyword evidence="5" id="KW-0804">Transcription</keyword>
<dbReference type="Proteomes" id="UP001046870">
    <property type="component" value="Chromosome 10"/>
</dbReference>
<evidence type="ECO:0000256" key="5">
    <source>
        <dbReference type="ARBA" id="ARBA00023163"/>
    </source>
</evidence>
<keyword evidence="6 11" id="KW-0539">Nucleus</keyword>
<evidence type="ECO:0000313" key="14">
    <source>
        <dbReference type="EMBL" id="KAG7469285.1"/>
    </source>
</evidence>
<evidence type="ECO:0000256" key="6">
    <source>
        <dbReference type="ARBA" id="ARBA00023242"/>
    </source>
</evidence>
<feature type="region of interest" description="Disordered" evidence="12">
    <location>
        <begin position="544"/>
        <end position="589"/>
    </location>
</feature>
<evidence type="ECO:0000256" key="10">
    <source>
        <dbReference type="ARBA" id="ARBA00074291"/>
    </source>
</evidence>
<gene>
    <name evidence="14" type="ORF">MATL_G00127230</name>
</gene>
<feature type="compositionally biased region" description="Low complexity" evidence="12">
    <location>
        <begin position="411"/>
        <end position="432"/>
    </location>
</feature>
<sequence>MFSSESPQYLRQGLSMFVWTNVEPRSVPVFPWHSLVPFLAPTQSDPSAQPAEGQQPVNHPQTANQNKDSQYGSLLVNDGNAAAPAAERGPPERERERERETERERGDSETESDVDDPFFPGVLPDPPLSVSPGKRRTQSLSALPKDSDKNSPGKREKDHIRRPMNAFMIFSKRHRALVHQRHPNQDNRTVSKILGEWWYALGPKEKQKYHDLAFQVKEAHFKAHPDWKWCNKDRKKSSSEGRGVPGVKDMRERSMSETTEPQSVSLGVELKGVGPGLGGVAERGMGEGHSGQLTRPRAFSQSAAHTLERSERGNTQALAELAQMCGDGGGQFSGQPPALSRSQRGVSEDMTSDEERMVICEEEGDDDVIEDSYPGSSIDLKCKERVTDSDSENGSGDEADHKRVFAPVICSSSSSASVSHSSSLGRSVSLSSYPTKRYGEGGGGGGGSGGGNSERKRKRGMDGGGAGGSGGPKEPIRGGEGGTAPSLTMSSAGQSVISSSAASAPLPSPVAPMGLSPLLGLGAVRVASTVVTNVVRPVVSTPVPIASKPREGRTAPSPLPPDRKPALPPPPPQQAQLLIGAGGGGGGGAAGGGGYYSSSSPNPVGAGAAGGGQGGLVTNLVLGGAFPAQPTVQLITPPQAPHSLPAPAHGQSNGPLPLSLLQPQFVPAPSLAPPSGGKAITQVQYILPTLSASTNPKSPSPQQPNQQTSIFTLPTAPPTHVSLANGKQSGAGQVTGYASSPAVGVVSPGARVQTQSPVLQGKMLVPMATVRTAPAPSQPFPLVAPPLPVQNGAQPGSKIIQIAPMPVVQSQLPSGGAVHPGSPFPVSMGTVMAPGSAPSQTVLLPPPPTRITYVQSTPGGPAPLPLVSTTTGSSPQQTPPPPGSTYVPSPLATLGFTAIAPPGQTLVQPLIAGQPPLLAPAQSPNCPPLPSLSAPASGGGGQIVTAIYPPPSVTLATGVVSVTTVPPSVVYTVSSPSTLSPHILPKHSHAAQTQPERPPQPPAHSDRHVPTERPPHPQAERQAEVQTYLQADRPAHAQVHSQTDKQTERQPHSQSQTCSKPGSSSVATSSGSAASLRASSPPLPAHTAGSAPGTPKLPPVLTRTPQKVKATVANIPVGSYEGGARGRERDRDREKERDRERERERERERDKESGGSSSSSRFSFEPERSGDTSSPLPHSAEEGPSDGPPEGHSAGDGAAGRSKDGGTKETGWRDSLPSSPLPPPSGPDPALPPPQSDKDAPPAKKVKARPPPLKKTFDSVDKVLSEVYFEERFAELPEFRPEEVLPSPTLQSLATSPRAILGSYRRKRKNSTDLDSSTEDPVSPKRKSRRRSSCSSEPNTPKSAAKCEGDIFTFDRAGTDGEDILGELEFDKVPYSSLRRTLDQRRALVMQLFQEHGFFPSAQATAAFQARYSDIFPTKVCLQLKIREVRQKIMQTAAPAEAGGMAVLGGAGGADSAPLPGPSGAQPGEGAELGAEKEAERDREHSPTEHHSTSESQDSTR</sequence>
<comment type="subunit">
    <text evidence="9">Interacts with ATXN1.</text>
</comment>
<dbReference type="PROSITE" id="PS50118">
    <property type="entry name" value="HMG_BOX_2"/>
    <property type="match status" value="1"/>
</dbReference>
<comment type="caution">
    <text evidence="14">The sequence shown here is derived from an EMBL/GenBank/DDBJ whole genome shotgun (WGS) entry which is preliminary data.</text>
</comment>
<dbReference type="EMBL" id="JAFDVH010000010">
    <property type="protein sequence ID" value="KAG7469285.1"/>
    <property type="molecule type" value="Genomic_DNA"/>
</dbReference>
<feature type="compositionally biased region" description="Basic and acidic residues" evidence="12">
    <location>
        <begin position="1474"/>
        <end position="1501"/>
    </location>
</feature>
<feature type="compositionally biased region" description="Basic and acidic residues" evidence="12">
    <location>
        <begin position="1042"/>
        <end position="1051"/>
    </location>
</feature>
<evidence type="ECO:0000256" key="3">
    <source>
        <dbReference type="ARBA" id="ARBA00023015"/>
    </source>
</evidence>
<dbReference type="InterPro" id="IPR058607">
    <property type="entry name" value="HMG-box_Cic-like"/>
</dbReference>
<evidence type="ECO:0000256" key="4">
    <source>
        <dbReference type="ARBA" id="ARBA00023125"/>
    </source>
</evidence>
<feature type="compositionally biased region" description="Acidic residues" evidence="12">
    <location>
        <begin position="360"/>
        <end position="370"/>
    </location>
</feature>
<accession>A0A9D3PVS0</accession>
<evidence type="ECO:0000256" key="2">
    <source>
        <dbReference type="ARBA" id="ARBA00022553"/>
    </source>
</evidence>
<dbReference type="Pfam" id="PF00505">
    <property type="entry name" value="HMG_box"/>
    <property type="match status" value="1"/>
</dbReference>
<feature type="compositionally biased region" description="Basic and acidic residues" evidence="12">
    <location>
        <begin position="1201"/>
        <end position="1212"/>
    </location>
</feature>
<dbReference type="CDD" id="cd21990">
    <property type="entry name" value="HMG-box_CIC-like"/>
    <property type="match status" value="1"/>
</dbReference>
<feature type="compositionally biased region" description="Low complexity" evidence="12">
    <location>
        <begin position="1063"/>
        <end position="1080"/>
    </location>
</feature>
<feature type="compositionally biased region" description="Basic and acidic residues" evidence="12">
    <location>
        <begin position="1004"/>
        <end position="1023"/>
    </location>
</feature>
<keyword evidence="15" id="KW-1185">Reference proteome</keyword>
<feature type="domain" description="HMG box" evidence="13">
    <location>
        <begin position="160"/>
        <end position="228"/>
    </location>
</feature>
<reference evidence="14" key="1">
    <citation type="submission" date="2021-01" db="EMBL/GenBank/DDBJ databases">
        <authorList>
            <person name="Zahm M."/>
            <person name="Roques C."/>
            <person name="Cabau C."/>
            <person name="Klopp C."/>
            <person name="Donnadieu C."/>
            <person name="Jouanno E."/>
            <person name="Lampietro C."/>
            <person name="Louis A."/>
            <person name="Herpin A."/>
            <person name="Echchiki A."/>
            <person name="Berthelot C."/>
            <person name="Parey E."/>
            <person name="Roest-Crollius H."/>
            <person name="Braasch I."/>
            <person name="Postlethwait J."/>
            <person name="Bobe J."/>
            <person name="Montfort J."/>
            <person name="Bouchez O."/>
            <person name="Begum T."/>
            <person name="Mejri S."/>
            <person name="Adams A."/>
            <person name="Chen W.-J."/>
            <person name="Guiguen Y."/>
        </authorList>
    </citation>
    <scope>NUCLEOTIDE SEQUENCE</scope>
    <source>
        <strain evidence="14">YG-15Mar2019-1</strain>
        <tissue evidence="14">Brain</tissue>
    </source>
</reference>
<dbReference type="InterPro" id="IPR052412">
    <property type="entry name" value="CC-Dev_Transcription_Reg"/>
</dbReference>
<feature type="compositionally biased region" description="Basic and acidic residues" evidence="12">
    <location>
        <begin position="1124"/>
        <end position="1153"/>
    </location>
</feature>
<dbReference type="InterPro" id="IPR036910">
    <property type="entry name" value="HMG_box_dom_sf"/>
</dbReference>
<evidence type="ECO:0000313" key="15">
    <source>
        <dbReference type="Proteomes" id="UP001046870"/>
    </source>
</evidence>
<feature type="compositionally biased region" description="Pro residues" evidence="12">
    <location>
        <begin position="1219"/>
        <end position="1235"/>
    </location>
</feature>
<evidence type="ECO:0000256" key="9">
    <source>
        <dbReference type="ARBA" id="ARBA00065636"/>
    </source>
</evidence>
<keyword evidence="2" id="KW-0597">Phosphoprotein</keyword>
<dbReference type="GO" id="GO:0005634">
    <property type="term" value="C:nucleus"/>
    <property type="evidence" value="ECO:0007669"/>
    <property type="project" value="UniProtKB-UniRule"/>
</dbReference>
<keyword evidence="1" id="KW-0678">Repressor</keyword>
<feature type="compositionally biased region" description="Gly residues" evidence="12">
    <location>
        <begin position="440"/>
        <end position="452"/>
    </location>
</feature>
<comment type="function">
    <text evidence="7">Transcriptional repressor which plays a role in development of the central nervous system (CNS). In concert with ATXN1 and ATXN1L, involved in brain development.</text>
</comment>
<feature type="compositionally biased region" description="Gly residues" evidence="12">
    <location>
        <begin position="462"/>
        <end position="471"/>
    </location>
</feature>
<keyword evidence="4 11" id="KW-0238">DNA-binding</keyword>
<feature type="region of interest" description="Disordered" evidence="12">
    <location>
        <begin position="1275"/>
        <end position="1345"/>
    </location>
</feature>
<feature type="region of interest" description="Disordered" evidence="12">
    <location>
        <begin position="980"/>
        <end position="1260"/>
    </location>
</feature>
<dbReference type="OrthoDB" id="10051111at2759"/>
<dbReference type="Pfam" id="PF25981">
    <property type="entry name" value="HTH_Cic_C"/>
    <property type="match status" value="1"/>
</dbReference>
<evidence type="ECO:0000256" key="11">
    <source>
        <dbReference type="PROSITE-ProRule" id="PRU00267"/>
    </source>
</evidence>
<feature type="compositionally biased region" description="Low complexity" evidence="12">
    <location>
        <begin position="490"/>
        <end position="505"/>
    </location>
</feature>
<name>A0A9D3PVS0_MEGAT</name>
<feature type="compositionally biased region" description="Low complexity" evidence="12">
    <location>
        <begin position="1154"/>
        <end position="1163"/>
    </location>
</feature>
<dbReference type="SUPFAM" id="SSF47095">
    <property type="entry name" value="HMG-box"/>
    <property type="match status" value="1"/>
</dbReference>
<dbReference type="Gene3D" id="1.10.30.10">
    <property type="entry name" value="High mobility group box domain"/>
    <property type="match status" value="1"/>
</dbReference>
<feature type="compositionally biased region" description="Basic and acidic residues" evidence="12">
    <location>
        <begin position="145"/>
        <end position="160"/>
    </location>
</feature>
<dbReference type="SMART" id="SM00398">
    <property type="entry name" value="HMG"/>
    <property type="match status" value="1"/>
</dbReference>
<keyword evidence="3" id="KW-0805">Transcription regulation</keyword>